<dbReference type="RefSeq" id="WP_183973534.1">
    <property type="nucleotide sequence ID" value="NZ_JACIBY010000004.1"/>
</dbReference>
<evidence type="ECO:0008006" key="3">
    <source>
        <dbReference type="Google" id="ProtNLM"/>
    </source>
</evidence>
<dbReference type="AlphaFoldDB" id="A0A7W5ZKD5"/>
<dbReference type="InterPro" id="IPR025365">
    <property type="entry name" value="DUF4269"/>
</dbReference>
<dbReference type="EMBL" id="JACIBY010000004">
    <property type="protein sequence ID" value="MBB3838255.1"/>
    <property type="molecule type" value="Genomic_DNA"/>
</dbReference>
<gene>
    <name evidence="1" type="ORF">FHS57_002260</name>
</gene>
<evidence type="ECO:0000313" key="2">
    <source>
        <dbReference type="Proteomes" id="UP000541352"/>
    </source>
</evidence>
<reference evidence="1 2" key="1">
    <citation type="submission" date="2020-08" db="EMBL/GenBank/DDBJ databases">
        <title>Genomic Encyclopedia of Type Strains, Phase IV (KMG-IV): sequencing the most valuable type-strain genomes for metagenomic binning, comparative biology and taxonomic classification.</title>
        <authorList>
            <person name="Goeker M."/>
        </authorList>
    </citation>
    <scope>NUCLEOTIDE SEQUENCE [LARGE SCALE GENOMIC DNA]</scope>
    <source>
        <strain evidence="1 2">DSM 17976</strain>
    </source>
</reference>
<accession>A0A7W5ZKD5</accession>
<sequence>MKFDTIDYLKTGNERQQRAYDVLTNHRILTQLAPFSPVLVGTIPINIDIESSDLDIICQWSDKSDFAATLHSLFGHYPNFTFWENPAHQAVVAHFIVDGVEIEVFGQNIPPKTQNAYRHMLVEDKLLAQHGEAFRQQIVSLKRQGYKTEPAFALALGLEGDPYLALLTLEV</sequence>
<keyword evidence="2" id="KW-1185">Reference proteome</keyword>
<dbReference type="Pfam" id="PF14091">
    <property type="entry name" value="DUF4269"/>
    <property type="match status" value="1"/>
</dbReference>
<evidence type="ECO:0000313" key="1">
    <source>
        <dbReference type="EMBL" id="MBB3838255.1"/>
    </source>
</evidence>
<protein>
    <recommendedName>
        <fullName evidence="3">DUF4269 domain-containing protein</fullName>
    </recommendedName>
</protein>
<organism evidence="1 2">
    <name type="scientific">Runella defluvii</name>
    <dbReference type="NCBI Taxonomy" id="370973"/>
    <lineage>
        <taxon>Bacteria</taxon>
        <taxon>Pseudomonadati</taxon>
        <taxon>Bacteroidota</taxon>
        <taxon>Cytophagia</taxon>
        <taxon>Cytophagales</taxon>
        <taxon>Spirosomataceae</taxon>
        <taxon>Runella</taxon>
    </lineage>
</organism>
<name>A0A7W5ZKD5_9BACT</name>
<proteinExistence type="predicted"/>
<dbReference type="Proteomes" id="UP000541352">
    <property type="component" value="Unassembled WGS sequence"/>
</dbReference>
<comment type="caution">
    <text evidence="1">The sequence shown here is derived from an EMBL/GenBank/DDBJ whole genome shotgun (WGS) entry which is preliminary data.</text>
</comment>